<comment type="caution">
    <text evidence="1">The sequence shown here is derived from an EMBL/GenBank/DDBJ whole genome shotgun (WGS) entry which is preliminary data.</text>
</comment>
<name>A0A168JB04_9BACL</name>
<reference evidence="1 2" key="1">
    <citation type="submission" date="2016-03" db="EMBL/GenBank/DDBJ databases">
        <title>Draft genome sequence of Paenibacillus antarcticus CECT 5836.</title>
        <authorList>
            <person name="Shin S.-K."/>
            <person name="Yi H."/>
        </authorList>
    </citation>
    <scope>NUCLEOTIDE SEQUENCE [LARGE SCALE GENOMIC DNA]</scope>
    <source>
        <strain evidence="1 2">CECT 5836</strain>
    </source>
</reference>
<dbReference type="Proteomes" id="UP000077355">
    <property type="component" value="Unassembled WGS sequence"/>
</dbReference>
<protein>
    <submittedName>
        <fullName evidence="1">Uncharacterized protein</fullName>
    </submittedName>
</protein>
<dbReference type="EMBL" id="LVJI01000054">
    <property type="protein sequence ID" value="OAB40385.1"/>
    <property type="molecule type" value="Genomic_DNA"/>
</dbReference>
<sequence length="77" mass="8584">MSHIEFSNSVYSIYGVKIGGSSEESKKIIVKEGYKHLVEDLFGNGEYVIAIIGKLKVNLITKITNQSPKPVNNEMRV</sequence>
<gene>
    <name evidence="1" type="ORF">PBAT_24105</name>
</gene>
<proteinExistence type="predicted"/>
<evidence type="ECO:0000313" key="1">
    <source>
        <dbReference type="EMBL" id="OAB40385.1"/>
    </source>
</evidence>
<dbReference type="AlphaFoldDB" id="A0A168JB04"/>
<keyword evidence="2" id="KW-1185">Reference proteome</keyword>
<evidence type="ECO:0000313" key="2">
    <source>
        <dbReference type="Proteomes" id="UP000077355"/>
    </source>
</evidence>
<accession>A0A168JB04</accession>
<organism evidence="1 2">
    <name type="scientific">Paenibacillus antarcticus</name>
    <dbReference type="NCBI Taxonomy" id="253703"/>
    <lineage>
        <taxon>Bacteria</taxon>
        <taxon>Bacillati</taxon>
        <taxon>Bacillota</taxon>
        <taxon>Bacilli</taxon>
        <taxon>Bacillales</taxon>
        <taxon>Paenibacillaceae</taxon>
        <taxon>Paenibacillus</taxon>
    </lineage>
</organism>